<dbReference type="SMART" id="SM00347">
    <property type="entry name" value="HTH_MARR"/>
    <property type="match status" value="1"/>
</dbReference>
<dbReference type="Pfam" id="PF12802">
    <property type="entry name" value="MarR_2"/>
    <property type="match status" value="1"/>
</dbReference>
<evidence type="ECO:0000259" key="2">
    <source>
        <dbReference type="PROSITE" id="PS50995"/>
    </source>
</evidence>
<dbReference type="PANTHER" id="PTHR33164">
    <property type="entry name" value="TRANSCRIPTIONAL REGULATOR, MARR FAMILY"/>
    <property type="match status" value="1"/>
</dbReference>
<dbReference type="SUPFAM" id="SSF46785">
    <property type="entry name" value="Winged helix' DNA-binding domain"/>
    <property type="match status" value="1"/>
</dbReference>
<sequence>MHDVEWTGRAPAPAGGDMTQPEPLAHVLTGFPAAATAFVSALDGNRQRIAKDAGVSPTELRALFRVGRSVSITPKELADHLGMTTGAITAIARRLVEADLVCRVDHPGDRRSLYLELTPRGHEAMGGIHRDFSEMLAASTSSLTAEQLTAFTAALTSVAAEVRTRSTKP</sequence>
<organism evidence="3 4">
    <name type="scientific">Cryobacterium adonitolivorans</name>
    <dbReference type="NCBI Taxonomy" id="1259189"/>
    <lineage>
        <taxon>Bacteria</taxon>
        <taxon>Bacillati</taxon>
        <taxon>Actinomycetota</taxon>
        <taxon>Actinomycetes</taxon>
        <taxon>Micrococcales</taxon>
        <taxon>Microbacteriaceae</taxon>
        <taxon>Cryobacterium</taxon>
    </lineage>
</organism>
<dbReference type="PANTHER" id="PTHR33164:SF43">
    <property type="entry name" value="HTH-TYPE TRANSCRIPTIONAL REPRESSOR YETL"/>
    <property type="match status" value="1"/>
</dbReference>
<dbReference type="InterPro" id="IPR036388">
    <property type="entry name" value="WH-like_DNA-bd_sf"/>
</dbReference>
<dbReference type="EMBL" id="SOFL01000044">
    <property type="protein sequence ID" value="TFB99531.1"/>
    <property type="molecule type" value="Genomic_DNA"/>
</dbReference>
<proteinExistence type="predicted"/>
<dbReference type="InterPro" id="IPR039422">
    <property type="entry name" value="MarR/SlyA-like"/>
</dbReference>
<keyword evidence="4" id="KW-1185">Reference proteome</keyword>
<dbReference type="GO" id="GO:0006950">
    <property type="term" value="P:response to stress"/>
    <property type="evidence" value="ECO:0007669"/>
    <property type="project" value="TreeGrafter"/>
</dbReference>
<accession>A0A4R8VZJ0</accession>
<evidence type="ECO:0000256" key="1">
    <source>
        <dbReference type="SAM" id="MobiDB-lite"/>
    </source>
</evidence>
<dbReference type="InterPro" id="IPR036390">
    <property type="entry name" value="WH_DNA-bd_sf"/>
</dbReference>
<dbReference type="GO" id="GO:0003700">
    <property type="term" value="F:DNA-binding transcription factor activity"/>
    <property type="evidence" value="ECO:0007669"/>
    <property type="project" value="InterPro"/>
</dbReference>
<dbReference type="PRINTS" id="PR00598">
    <property type="entry name" value="HTHMARR"/>
</dbReference>
<dbReference type="Gene3D" id="1.10.10.10">
    <property type="entry name" value="Winged helix-like DNA-binding domain superfamily/Winged helix DNA-binding domain"/>
    <property type="match status" value="1"/>
</dbReference>
<reference evidence="3 4" key="1">
    <citation type="submission" date="2019-03" db="EMBL/GenBank/DDBJ databases">
        <title>Genomics of glacier-inhabiting Cryobacterium strains.</title>
        <authorList>
            <person name="Liu Q."/>
            <person name="Xin Y.-H."/>
        </authorList>
    </citation>
    <scope>NUCLEOTIDE SEQUENCE [LARGE SCALE GENOMIC DNA]</scope>
    <source>
        <strain evidence="3 4">RHLS22-1</strain>
    </source>
</reference>
<dbReference type="Proteomes" id="UP000297907">
    <property type="component" value="Unassembled WGS sequence"/>
</dbReference>
<dbReference type="InterPro" id="IPR000835">
    <property type="entry name" value="HTH_MarR-typ"/>
</dbReference>
<evidence type="ECO:0000313" key="3">
    <source>
        <dbReference type="EMBL" id="TFB99531.1"/>
    </source>
</evidence>
<dbReference type="PROSITE" id="PS50995">
    <property type="entry name" value="HTH_MARR_2"/>
    <property type="match status" value="1"/>
</dbReference>
<dbReference type="OrthoDB" id="162531at2"/>
<name>A0A4R8VZJ0_9MICO</name>
<gene>
    <name evidence="3" type="ORF">E3O42_13320</name>
</gene>
<feature type="domain" description="HTH marR-type" evidence="2">
    <location>
        <begin position="21"/>
        <end position="160"/>
    </location>
</feature>
<feature type="region of interest" description="Disordered" evidence="1">
    <location>
        <begin position="1"/>
        <end position="21"/>
    </location>
</feature>
<dbReference type="AlphaFoldDB" id="A0A4R8VZJ0"/>
<comment type="caution">
    <text evidence="3">The sequence shown here is derived from an EMBL/GenBank/DDBJ whole genome shotgun (WGS) entry which is preliminary data.</text>
</comment>
<protein>
    <submittedName>
        <fullName evidence="3">MarR family transcriptional regulator</fullName>
    </submittedName>
</protein>
<evidence type="ECO:0000313" key="4">
    <source>
        <dbReference type="Proteomes" id="UP000297907"/>
    </source>
</evidence>